<organism evidence="1 2">
    <name type="scientific">Halothermothrix orenii (strain H 168 / OCM 544 / DSM 9562)</name>
    <dbReference type="NCBI Taxonomy" id="373903"/>
    <lineage>
        <taxon>Bacteria</taxon>
        <taxon>Bacillati</taxon>
        <taxon>Bacillota</taxon>
        <taxon>Clostridia</taxon>
        <taxon>Halanaerobiales</taxon>
        <taxon>Halothermotrichaceae</taxon>
        <taxon>Halothermothrix</taxon>
    </lineage>
</organism>
<dbReference type="EMBL" id="CP001098">
    <property type="protein sequence ID" value="ACL69594.1"/>
    <property type="molecule type" value="Genomic_DNA"/>
</dbReference>
<evidence type="ECO:0000313" key="1">
    <source>
        <dbReference type="EMBL" id="ACL69594.1"/>
    </source>
</evidence>
<accession>B8CWC5</accession>
<dbReference type="AlphaFoldDB" id="B8CWC5"/>
<protein>
    <submittedName>
        <fullName evidence="1">Uncharacterized protein</fullName>
    </submittedName>
</protein>
<proteinExistence type="predicted"/>
<gene>
    <name evidence="1" type="ordered locus">Hore_08370</name>
</gene>
<dbReference type="eggNOG" id="ENOG50335YZ">
    <property type="taxonomic scope" value="Bacteria"/>
</dbReference>
<dbReference type="Gene3D" id="3.40.50.300">
    <property type="entry name" value="P-loop containing nucleotide triphosphate hydrolases"/>
    <property type="match status" value="1"/>
</dbReference>
<dbReference type="STRING" id="373903.Hore_08370"/>
<sequence>MLFIFMGASCTGKTSVANELNKTIQGDIYTGKDYLRFSRNSDEAWGKFKEKLIDVSTKDIDTSIIYVTNEIDHVNELSLIKDAIFIKFTADLETIKTRFSQRMNGNLPDPVAKMLERQSNDWKKVEVDFCLDTSSGVTVKESVNMIRDRFRI</sequence>
<dbReference type="Proteomes" id="UP000000719">
    <property type="component" value="Chromosome"/>
</dbReference>
<dbReference type="SUPFAM" id="SSF52540">
    <property type="entry name" value="P-loop containing nucleoside triphosphate hydrolases"/>
    <property type="match status" value="1"/>
</dbReference>
<keyword evidence="2" id="KW-1185">Reference proteome</keyword>
<reference evidence="1 2" key="1">
    <citation type="journal article" date="2009" name="PLoS ONE">
        <title>Genome analysis of the anaerobic thermohalophilic bacterium Halothermothrix orenii.</title>
        <authorList>
            <person name="Mavromatis K."/>
            <person name="Ivanova N."/>
            <person name="Anderson I."/>
            <person name="Lykidis A."/>
            <person name="Hooper S.D."/>
            <person name="Sun H."/>
            <person name="Kunin V."/>
            <person name="Lapidus A."/>
            <person name="Hugenholtz P."/>
            <person name="Patel B."/>
            <person name="Kyrpides N.C."/>
        </authorList>
    </citation>
    <scope>NUCLEOTIDE SEQUENCE [LARGE SCALE GENOMIC DNA]</scope>
    <source>
        <strain evidence="2">H 168 / OCM 544 / DSM 9562</strain>
    </source>
</reference>
<dbReference type="OrthoDB" id="2002989at2"/>
<name>B8CWC5_HALOH</name>
<dbReference type="RefSeq" id="WP_012635782.1">
    <property type="nucleotide sequence ID" value="NC_011899.1"/>
</dbReference>
<dbReference type="KEGG" id="hor:Hore_08370"/>
<dbReference type="InterPro" id="IPR027417">
    <property type="entry name" value="P-loop_NTPase"/>
</dbReference>
<evidence type="ECO:0000313" key="2">
    <source>
        <dbReference type="Proteomes" id="UP000000719"/>
    </source>
</evidence>
<dbReference type="HOGENOM" id="CLU_1719808_0_0_9"/>